<feature type="transmembrane region" description="Helical" evidence="1">
    <location>
        <begin position="64"/>
        <end position="84"/>
    </location>
</feature>
<keyword evidence="1" id="KW-1133">Transmembrane helix</keyword>
<keyword evidence="2" id="KW-0436">Ligase</keyword>
<gene>
    <name evidence="2" type="ORF">SAMN04487989_10720</name>
</gene>
<feature type="transmembrane region" description="Helical" evidence="1">
    <location>
        <begin position="352"/>
        <end position="369"/>
    </location>
</feature>
<sequence>MPRKWSIIYKRSVEIIIYIMVLAICIFHDAIYSPDTPSYINANIFRSPGYPIFVRIIKVISQDYFNFFIVLIQTSLGLFAVYTFSSIVQRTFRLNFLLRIFLILLLIFPFLAPLQVANNISSEGLSYPLYLFFLSLSLNFLFLKKNTHFFYLIICSILLALTRGQFLILPVVLAIVYFLKNKAIIFNRAYFIKFIILLVVPLGSILLDKSYHKIKDGLFISTPFTYINATASALYISTPEDANSFENKDTKIIFKDCYAFISKNKWLLSSEDRINNVEDYEHFHKNLGKICNLTLHERGTTYYLNQNKTIVEARYLVEKTAKNMFFTLVTNNFKEWIRLFYSNLIHGFKHHLVLFFILSITILSAVYTFKSANKYVYILLFLSALILSNALVVAFASHSIMRYLFYNYSLFFLILVSIFKFIKDVRKN</sequence>
<dbReference type="STRING" id="649333.SAMN04487989_10720"/>
<organism evidence="2 3">
    <name type="scientific">Bizionia echini</name>
    <dbReference type="NCBI Taxonomy" id="649333"/>
    <lineage>
        <taxon>Bacteria</taxon>
        <taxon>Pseudomonadati</taxon>
        <taxon>Bacteroidota</taxon>
        <taxon>Flavobacteriia</taxon>
        <taxon>Flavobacteriales</taxon>
        <taxon>Flavobacteriaceae</taxon>
        <taxon>Bizionia</taxon>
    </lineage>
</organism>
<reference evidence="3" key="1">
    <citation type="submission" date="2016-10" db="EMBL/GenBank/DDBJ databases">
        <authorList>
            <person name="Varghese N."/>
            <person name="Submissions S."/>
        </authorList>
    </citation>
    <scope>NUCLEOTIDE SEQUENCE [LARGE SCALE GENOMIC DNA]</scope>
    <source>
        <strain evidence="3">DSM 23925</strain>
    </source>
</reference>
<accession>A0A1I5D6K9</accession>
<dbReference type="Proteomes" id="UP000198705">
    <property type="component" value="Unassembled WGS sequence"/>
</dbReference>
<evidence type="ECO:0000256" key="1">
    <source>
        <dbReference type="SAM" id="Phobius"/>
    </source>
</evidence>
<feature type="transmembrane region" description="Helical" evidence="1">
    <location>
        <begin position="403"/>
        <end position="422"/>
    </location>
</feature>
<evidence type="ECO:0000313" key="3">
    <source>
        <dbReference type="Proteomes" id="UP000198705"/>
    </source>
</evidence>
<keyword evidence="3" id="KW-1185">Reference proteome</keyword>
<feature type="transmembrane region" description="Helical" evidence="1">
    <location>
        <begin position="150"/>
        <end position="178"/>
    </location>
</feature>
<dbReference type="AlphaFoldDB" id="A0A1I5D6K9"/>
<feature type="transmembrane region" description="Helical" evidence="1">
    <location>
        <begin position="190"/>
        <end position="207"/>
    </location>
</feature>
<feature type="transmembrane region" description="Helical" evidence="1">
    <location>
        <begin position="375"/>
        <end position="396"/>
    </location>
</feature>
<name>A0A1I5D6K9_9FLAO</name>
<protein>
    <submittedName>
        <fullName evidence="2">O-antigen ligase</fullName>
    </submittedName>
</protein>
<keyword evidence="1" id="KW-0472">Membrane</keyword>
<dbReference type="GO" id="GO:0016874">
    <property type="term" value="F:ligase activity"/>
    <property type="evidence" value="ECO:0007669"/>
    <property type="project" value="UniProtKB-KW"/>
</dbReference>
<feature type="transmembrane region" description="Helical" evidence="1">
    <location>
        <begin position="96"/>
        <end position="115"/>
    </location>
</feature>
<keyword evidence="1" id="KW-0812">Transmembrane</keyword>
<feature type="transmembrane region" description="Helical" evidence="1">
    <location>
        <begin position="12"/>
        <end position="31"/>
    </location>
</feature>
<dbReference type="EMBL" id="FOVN01000007">
    <property type="protein sequence ID" value="SFN94832.1"/>
    <property type="molecule type" value="Genomic_DNA"/>
</dbReference>
<proteinExistence type="predicted"/>
<evidence type="ECO:0000313" key="2">
    <source>
        <dbReference type="EMBL" id="SFN94832.1"/>
    </source>
</evidence>
<feature type="transmembrane region" description="Helical" evidence="1">
    <location>
        <begin position="127"/>
        <end position="143"/>
    </location>
</feature>